<evidence type="ECO:0000256" key="1">
    <source>
        <dbReference type="ARBA" id="ARBA00001946"/>
    </source>
</evidence>
<evidence type="ECO:0000259" key="10">
    <source>
        <dbReference type="PROSITE" id="PS51706"/>
    </source>
</evidence>
<keyword evidence="5" id="KW-0460">Magnesium</keyword>
<comment type="similarity">
    <text evidence="9">Belongs to the TRAFAC class TrmE-Era-EngA-EngB-Septin-like GTPase superfamily. EngB GTPase family.</text>
</comment>
<evidence type="ECO:0000256" key="7">
    <source>
        <dbReference type="ARBA" id="ARBA00023210"/>
    </source>
</evidence>
<proteinExistence type="inferred from homology"/>
<keyword evidence="8 9" id="KW-0131">Cell cycle</keyword>
<dbReference type="EMBL" id="CP078093">
    <property type="protein sequence ID" value="QXM07362.1"/>
    <property type="molecule type" value="Genomic_DNA"/>
</dbReference>
<keyword evidence="4 9" id="KW-0547">Nucleotide-binding</keyword>
<feature type="domain" description="EngB-type G" evidence="10">
    <location>
        <begin position="22"/>
        <end position="195"/>
    </location>
</feature>
<comment type="function">
    <text evidence="9">Necessary for normal cell division and for the maintenance of normal septation.</text>
</comment>
<evidence type="ECO:0000256" key="9">
    <source>
        <dbReference type="HAMAP-Rule" id="MF_00321"/>
    </source>
</evidence>
<name>A0ABX8RE72_9CLOT</name>
<evidence type="ECO:0000256" key="8">
    <source>
        <dbReference type="ARBA" id="ARBA00023306"/>
    </source>
</evidence>
<keyword evidence="6 9" id="KW-0342">GTP-binding</keyword>
<reference evidence="11" key="1">
    <citation type="submission" date="2021-07" db="EMBL/GenBank/DDBJ databases">
        <title>Complete genome sequence of Crassaminicella sp. 143-21, isolated from a deep-sea hydrothermal vent.</title>
        <authorList>
            <person name="Li X."/>
        </authorList>
    </citation>
    <scope>NUCLEOTIDE SEQUENCE</scope>
    <source>
        <strain evidence="11">143-21</strain>
    </source>
</reference>
<dbReference type="PROSITE" id="PS51706">
    <property type="entry name" value="G_ENGB"/>
    <property type="match status" value="1"/>
</dbReference>
<organism evidence="11 12">
    <name type="scientific">Crassaminicella indica</name>
    <dbReference type="NCBI Taxonomy" id="2855394"/>
    <lineage>
        <taxon>Bacteria</taxon>
        <taxon>Bacillati</taxon>
        <taxon>Bacillota</taxon>
        <taxon>Clostridia</taxon>
        <taxon>Eubacteriales</taxon>
        <taxon>Clostridiaceae</taxon>
        <taxon>Crassaminicella</taxon>
    </lineage>
</organism>
<comment type="cofactor">
    <cofactor evidence="1">
        <name>Mg(2+)</name>
        <dbReference type="ChEBI" id="CHEBI:18420"/>
    </cofactor>
</comment>
<evidence type="ECO:0000313" key="11">
    <source>
        <dbReference type="EMBL" id="QXM07362.1"/>
    </source>
</evidence>
<keyword evidence="3" id="KW-0479">Metal-binding</keyword>
<evidence type="ECO:0000256" key="3">
    <source>
        <dbReference type="ARBA" id="ARBA00022723"/>
    </source>
</evidence>
<evidence type="ECO:0000256" key="2">
    <source>
        <dbReference type="ARBA" id="ARBA00022618"/>
    </source>
</evidence>
<keyword evidence="7 9" id="KW-0717">Septation</keyword>
<dbReference type="HAMAP" id="MF_00321">
    <property type="entry name" value="GTPase_EngB"/>
    <property type="match status" value="1"/>
</dbReference>
<evidence type="ECO:0000256" key="5">
    <source>
        <dbReference type="ARBA" id="ARBA00022842"/>
    </source>
</evidence>
<dbReference type="PANTHER" id="PTHR11649">
    <property type="entry name" value="MSS1/TRME-RELATED GTP-BINDING PROTEIN"/>
    <property type="match status" value="1"/>
</dbReference>
<accession>A0ABX8RE72</accession>
<dbReference type="PANTHER" id="PTHR11649:SF13">
    <property type="entry name" value="ENGB-TYPE G DOMAIN-CONTAINING PROTEIN"/>
    <property type="match status" value="1"/>
</dbReference>
<sequence>MKIKSAEIIISAVKEEQYPQDDLPEIALAGRSNVGKSSLINLLVNRRKLARTSSSPGKTQTINFYEINKQFRFVDLPGYGYAKVAKASKKQWGKMMDTYLNNRKNLIDVFQLVDIRHAPTQQDKHMYSWIKHFGFNGIVIATKLDKIKRGQRQKQLNIIRKELCMESEDILLPVSSDTREGKEELWQFITEIFKVNGFDFEAEQTIK</sequence>
<dbReference type="Pfam" id="PF01926">
    <property type="entry name" value="MMR_HSR1"/>
    <property type="match status" value="1"/>
</dbReference>
<dbReference type="Proteomes" id="UP000886818">
    <property type="component" value="Chromosome"/>
</dbReference>
<gene>
    <name evidence="11" type="primary">yihA</name>
    <name evidence="9" type="synonym">engB</name>
    <name evidence="11" type="ORF">KVH43_01270</name>
</gene>
<evidence type="ECO:0000256" key="4">
    <source>
        <dbReference type="ARBA" id="ARBA00022741"/>
    </source>
</evidence>
<keyword evidence="12" id="KW-1185">Reference proteome</keyword>
<dbReference type="InterPro" id="IPR030393">
    <property type="entry name" value="G_ENGB_dom"/>
</dbReference>
<evidence type="ECO:0000313" key="12">
    <source>
        <dbReference type="Proteomes" id="UP000886818"/>
    </source>
</evidence>
<dbReference type="CDD" id="cd01876">
    <property type="entry name" value="YihA_EngB"/>
    <property type="match status" value="1"/>
</dbReference>
<dbReference type="InterPro" id="IPR006073">
    <property type="entry name" value="GTP-bd"/>
</dbReference>
<dbReference type="NCBIfam" id="TIGR03598">
    <property type="entry name" value="GTPase_YsxC"/>
    <property type="match status" value="1"/>
</dbReference>
<dbReference type="InterPro" id="IPR019987">
    <property type="entry name" value="GTP-bd_ribosome_bio_YsxC"/>
</dbReference>
<evidence type="ECO:0000256" key="6">
    <source>
        <dbReference type="ARBA" id="ARBA00023134"/>
    </source>
</evidence>
<protein>
    <recommendedName>
        <fullName evidence="9">Probable GTP-binding protein EngB</fullName>
    </recommendedName>
</protein>
<dbReference type="RefSeq" id="WP_218284046.1">
    <property type="nucleotide sequence ID" value="NZ_CP078093.1"/>
</dbReference>
<keyword evidence="2 9" id="KW-0132">Cell division</keyword>